<comment type="caution">
    <text evidence="4">The sequence shown here is derived from an EMBL/GenBank/DDBJ whole genome shotgun (WGS) entry which is preliminary data.</text>
</comment>
<dbReference type="AlphaFoldDB" id="A0A8J7HDK6"/>
<evidence type="ECO:0000256" key="1">
    <source>
        <dbReference type="ARBA" id="ARBA00023098"/>
    </source>
</evidence>
<evidence type="ECO:0000256" key="2">
    <source>
        <dbReference type="PROSITE-ProRule" id="PRU01161"/>
    </source>
</evidence>
<dbReference type="Pfam" id="PF01734">
    <property type="entry name" value="Patatin"/>
    <property type="match status" value="1"/>
</dbReference>
<dbReference type="CDD" id="cd07199">
    <property type="entry name" value="Pat17_PNPLA8_PNPLA9_like"/>
    <property type="match status" value="1"/>
</dbReference>
<feature type="active site" description="Proton acceptor" evidence="2">
    <location>
        <position position="256"/>
    </location>
</feature>
<dbReference type="PANTHER" id="PTHR24138">
    <property type="entry name" value="INTRACELLLAR PHOSPHOLIPASE A FAMILY"/>
    <property type="match status" value="1"/>
</dbReference>
<proteinExistence type="predicted"/>
<gene>
    <name evidence="4" type="ORF">I8751_02250</name>
</gene>
<dbReference type="Gene3D" id="3.40.1090.10">
    <property type="entry name" value="Cytosolic phospholipase A2 catalytic domain"/>
    <property type="match status" value="1"/>
</dbReference>
<dbReference type="GO" id="GO:0016042">
    <property type="term" value="P:lipid catabolic process"/>
    <property type="evidence" value="ECO:0007669"/>
    <property type="project" value="UniProtKB-UniRule"/>
</dbReference>
<keyword evidence="2" id="KW-0442">Lipid degradation</keyword>
<feature type="active site" description="Nucleophile" evidence="2">
    <location>
        <position position="44"/>
    </location>
</feature>
<feature type="domain" description="PNPLA" evidence="3">
    <location>
        <begin position="6"/>
        <end position="269"/>
    </location>
</feature>
<dbReference type="SUPFAM" id="SSF52151">
    <property type="entry name" value="FabD/lysophospholipase-like"/>
    <property type="match status" value="1"/>
</dbReference>
<evidence type="ECO:0000259" key="3">
    <source>
        <dbReference type="PROSITE" id="PS51635"/>
    </source>
</evidence>
<keyword evidence="1 2" id="KW-0443">Lipid metabolism</keyword>
<keyword evidence="2" id="KW-0378">Hydrolase</keyword>
<dbReference type="GO" id="GO:0016787">
    <property type="term" value="F:hydrolase activity"/>
    <property type="evidence" value="ECO:0007669"/>
    <property type="project" value="UniProtKB-UniRule"/>
</dbReference>
<sequence>MPFRILSLDGGGIRGVVTATILAAIEQRINQPLNQYFNLIAGTSTGSLLAAAIARGCHSKEIIDLYKQKGKLIFPYQSRFSLQRIPLILKYGLSAPKFSDSGLIQVLKEALGDTKLLDITKPQLLIVSYDTITREPIIFKSWRQDKGYGDVPLWEACLCSASAPSYFPAHKLEKRVNGIVKNGTPQTITLDDDASAIENIYNDTQIRITNGTGNGQTRTINKYAGTNRLAFLDSSWTKIPDNTSTYSIKCIYSAIDGGVAANNPSSCAVAEALRLGYKAEEITVLSVGTGHRTRVIPFEQAQSWGLIQWAQPLIGILFDASSNIHEYITNQIIHNQALRLQFKLDRELINKPLNDDIDDVSQDNICNLIEATEVYINQPKVQVALQEFLRINQ</sequence>
<feature type="short sequence motif" description="DGA/G" evidence="2">
    <location>
        <begin position="256"/>
        <end position="258"/>
    </location>
</feature>
<feature type="short sequence motif" description="GXSXG" evidence="2">
    <location>
        <begin position="42"/>
        <end position="46"/>
    </location>
</feature>
<organism evidence="4 5">
    <name type="scientific">Atlanticothrix silvestris CENA357</name>
    <dbReference type="NCBI Taxonomy" id="1725252"/>
    <lineage>
        <taxon>Bacteria</taxon>
        <taxon>Bacillati</taxon>
        <taxon>Cyanobacteriota</taxon>
        <taxon>Cyanophyceae</taxon>
        <taxon>Nostocales</taxon>
        <taxon>Nodulariaceae</taxon>
        <taxon>Atlanticothrix</taxon>
        <taxon>Atlanticothrix silvestris</taxon>
    </lineage>
</organism>
<dbReference type="EMBL" id="JAECZB010000003">
    <property type="protein sequence ID" value="MBH8551220.1"/>
    <property type="molecule type" value="Genomic_DNA"/>
</dbReference>
<dbReference type="Proteomes" id="UP000599391">
    <property type="component" value="Unassembled WGS sequence"/>
</dbReference>
<accession>A0A8J7HDK6</accession>
<evidence type="ECO:0000313" key="5">
    <source>
        <dbReference type="Proteomes" id="UP000599391"/>
    </source>
</evidence>
<dbReference type="InterPro" id="IPR016035">
    <property type="entry name" value="Acyl_Trfase/lysoPLipase"/>
</dbReference>
<dbReference type="PROSITE" id="PS51635">
    <property type="entry name" value="PNPLA"/>
    <property type="match status" value="1"/>
</dbReference>
<dbReference type="PANTHER" id="PTHR24138:SF10">
    <property type="entry name" value="PHOSPHOLIPASE A2"/>
    <property type="match status" value="1"/>
</dbReference>
<feature type="short sequence motif" description="GXGXXG" evidence="2">
    <location>
        <begin position="10"/>
        <end position="15"/>
    </location>
</feature>
<name>A0A8J7HDK6_9CYAN</name>
<keyword evidence="5" id="KW-1185">Reference proteome</keyword>
<reference evidence="4 5" key="1">
    <citation type="journal article" date="2021" name="Int. J. Syst. Evol. Microbiol.">
        <title>Amazonocrinis nigriterrae gen. nov., sp. nov., Atlanticothrix silvestris gen. nov., sp. nov. and Dendronalium phyllosphericum gen. nov., sp. nov., nostocacean cyanobacteria from Brazilian environments.</title>
        <authorList>
            <person name="Alvarenga D.O."/>
            <person name="Andreote A.P.D."/>
            <person name="Branco L.H.Z."/>
            <person name="Delbaje E."/>
            <person name="Cruz R.B."/>
            <person name="Varani A.M."/>
            <person name="Fiore M.F."/>
        </authorList>
    </citation>
    <scope>NUCLEOTIDE SEQUENCE [LARGE SCALE GENOMIC DNA]</scope>
    <source>
        <strain evidence="4 5">CENA357</strain>
    </source>
</reference>
<dbReference type="InterPro" id="IPR002641">
    <property type="entry name" value="PNPLA_dom"/>
</dbReference>
<evidence type="ECO:0000313" key="4">
    <source>
        <dbReference type="EMBL" id="MBH8551220.1"/>
    </source>
</evidence>
<protein>
    <submittedName>
        <fullName evidence="4">Patatin-like phospholipase family protein</fullName>
    </submittedName>
</protein>
<dbReference type="InterPro" id="IPR047156">
    <property type="entry name" value="Teg/CotR/CapV-like"/>
</dbReference>